<feature type="compositionally biased region" description="Low complexity" evidence="1">
    <location>
        <begin position="37"/>
        <end position="47"/>
    </location>
</feature>
<evidence type="ECO:0000313" key="3">
    <source>
        <dbReference type="Proteomes" id="UP000054279"/>
    </source>
</evidence>
<dbReference type="EMBL" id="KN837121">
    <property type="protein sequence ID" value="KIJ43692.1"/>
    <property type="molecule type" value="Genomic_DNA"/>
</dbReference>
<evidence type="ECO:0000256" key="1">
    <source>
        <dbReference type="SAM" id="MobiDB-lite"/>
    </source>
</evidence>
<proteinExistence type="predicted"/>
<name>A0A0C9VNR4_SPHS4</name>
<feature type="region of interest" description="Disordered" evidence="1">
    <location>
        <begin position="1"/>
        <end position="76"/>
    </location>
</feature>
<organism evidence="2 3">
    <name type="scientific">Sphaerobolus stellatus (strain SS14)</name>
    <dbReference type="NCBI Taxonomy" id="990650"/>
    <lineage>
        <taxon>Eukaryota</taxon>
        <taxon>Fungi</taxon>
        <taxon>Dikarya</taxon>
        <taxon>Basidiomycota</taxon>
        <taxon>Agaricomycotina</taxon>
        <taxon>Agaricomycetes</taxon>
        <taxon>Phallomycetidae</taxon>
        <taxon>Geastrales</taxon>
        <taxon>Sphaerobolaceae</taxon>
        <taxon>Sphaerobolus</taxon>
    </lineage>
</organism>
<feature type="compositionally biased region" description="Polar residues" evidence="1">
    <location>
        <begin position="11"/>
        <end position="20"/>
    </location>
</feature>
<feature type="compositionally biased region" description="Basic residues" evidence="1">
    <location>
        <begin position="1"/>
        <end position="10"/>
    </location>
</feature>
<gene>
    <name evidence="2" type="ORF">M422DRAFT_252936</name>
</gene>
<dbReference type="AlphaFoldDB" id="A0A0C9VNR4"/>
<reference evidence="2 3" key="1">
    <citation type="submission" date="2014-06" db="EMBL/GenBank/DDBJ databases">
        <title>Evolutionary Origins and Diversification of the Mycorrhizal Mutualists.</title>
        <authorList>
            <consortium name="DOE Joint Genome Institute"/>
            <consortium name="Mycorrhizal Genomics Consortium"/>
            <person name="Kohler A."/>
            <person name="Kuo A."/>
            <person name="Nagy L.G."/>
            <person name="Floudas D."/>
            <person name="Copeland A."/>
            <person name="Barry K.W."/>
            <person name="Cichocki N."/>
            <person name="Veneault-Fourrey C."/>
            <person name="LaButti K."/>
            <person name="Lindquist E.A."/>
            <person name="Lipzen A."/>
            <person name="Lundell T."/>
            <person name="Morin E."/>
            <person name="Murat C."/>
            <person name="Riley R."/>
            <person name="Ohm R."/>
            <person name="Sun H."/>
            <person name="Tunlid A."/>
            <person name="Henrissat B."/>
            <person name="Grigoriev I.V."/>
            <person name="Hibbett D.S."/>
            <person name="Martin F."/>
        </authorList>
    </citation>
    <scope>NUCLEOTIDE SEQUENCE [LARGE SCALE GENOMIC DNA]</scope>
    <source>
        <strain evidence="2 3">SS14</strain>
    </source>
</reference>
<evidence type="ECO:0000313" key="2">
    <source>
        <dbReference type="EMBL" id="KIJ43692.1"/>
    </source>
</evidence>
<sequence length="248" mass="27746">MPKKRNHHHYTGTSNGSFVSNPFIPGSGDVRVETESESGAELSASSVEVDRDSEWADKESNWSDDERKKKLREDVAASDGLITGDILAKQLEAVDPEARKPSSSQQPKIFNFLKRGHSPAPSLSAAPLPKRQQTDNGIEISMSTLDAPQDAPQTVSDLEDIIKNIISSDDEELLPDIQDQEEEVDEAQEWIEVLDEDMPSAPQDFHALTLEKLKIACKKKIYKAELWFTSLFDFYCWSTQQGYILTSC</sequence>
<keyword evidence="3" id="KW-1185">Reference proteome</keyword>
<dbReference type="HOGENOM" id="CLU_1120718_0_0_1"/>
<feature type="compositionally biased region" description="Basic and acidic residues" evidence="1">
    <location>
        <begin position="48"/>
        <end position="75"/>
    </location>
</feature>
<dbReference type="Proteomes" id="UP000054279">
    <property type="component" value="Unassembled WGS sequence"/>
</dbReference>
<accession>A0A0C9VNR4</accession>
<protein>
    <submittedName>
        <fullName evidence="2">Uncharacterized protein</fullName>
    </submittedName>
</protein>